<dbReference type="AlphaFoldDB" id="A0A8E2AR63"/>
<dbReference type="InterPro" id="IPR001563">
    <property type="entry name" value="Peptidase_S10"/>
</dbReference>
<comment type="similarity">
    <text evidence="1 6">Belongs to the peptidase S10 family.</text>
</comment>
<evidence type="ECO:0000256" key="1">
    <source>
        <dbReference type="ARBA" id="ARBA00009431"/>
    </source>
</evidence>
<dbReference type="InterPro" id="IPR018202">
    <property type="entry name" value="Ser_caboxypep_ser_AS"/>
</dbReference>
<reference evidence="7 8" key="1">
    <citation type="submission" date="2016-07" db="EMBL/GenBank/DDBJ databases">
        <title>Draft genome of the white-rot fungus Obba rivulosa 3A-2.</title>
        <authorList>
            <consortium name="DOE Joint Genome Institute"/>
            <person name="Miettinen O."/>
            <person name="Riley R."/>
            <person name="Acob R."/>
            <person name="Barry K."/>
            <person name="Cullen D."/>
            <person name="De Vries R."/>
            <person name="Hainaut M."/>
            <person name="Hatakka A."/>
            <person name="Henrissat B."/>
            <person name="Hilden K."/>
            <person name="Kuo R."/>
            <person name="Labutti K."/>
            <person name="Lipzen A."/>
            <person name="Makela M.R."/>
            <person name="Sandor L."/>
            <person name="Spatafora J.W."/>
            <person name="Grigoriev I.V."/>
            <person name="Hibbett D.S."/>
        </authorList>
    </citation>
    <scope>NUCLEOTIDE SEQUENCE [LARGE SCALE GENOMIC DNA]</scope>
    <source>
        <strain evidence="7 8">3A-2</strain>
    </source>
</reference>
<dbReference type="OrthoDB" id="443318at2759"/>
<dbReference type="Proteomes" id="UP000250043">
    <property type="component" value="Unassembled WGS sequence"/>
</dbReference>
<gene>
    <name evidence="7" type="ORF">OBBRIDRAFT_740305</name>
</gene>
<dbReference type="SUPFAM" id="SSF53474">
    <property type="entry name" value="alpha/beta-Hydrolases"/>
    <property type="match status" value="1"/>
</dbReference>
<dbReference type="GO" id="GO:0006508">
    <property type="term" value="P:proteolysis"/>
    <property type="evidence" value="ECO:0007669"/>
    <property type="project" value="UniProtKB-KW"/>
</dbReference>
<dbReference type="PANTHER" id="PTHR11802">
    <property type="entry name" value="SERINE PROTEASE FAMILY S10 SERINE CARBOXYPEPTIDASE"/>
    <property type="match status" value="1"/>
</dbReference>
<keyword evidence="3 6" id="KW-0645">Protease</keyword>
<keyword evidence="2 6" id="KW-0121">Carboxypeptidase</keyword>
<keyword evidence="4 6" id="KW-0378">Hydrolase</keyword>
<evidence type="ECO:0000256" key="6">
    <source>
        <dbReference type="RuleBase" id="RU361156"/>
    </source>
</evidence>
<keyword evidence="6" id="KW-0732">Signal</keyword>
<feature type="chain" id="PRO_5034371013" description="Carboxypeptidase" evidence="6">
    <location>
        <begin position="34"/>
        <end position="686"/>
    </location>
</feature>
<dbReference type="Gene3D" id="3.40.50.1820">
    <property type="entry name" value="alpha/beta hydrolase"/>
    <property type="match status" value="1"/>
</dbReference>
<protein>
    <recommendedName>
        <fullName evidence="6">Carboxypeptidase</fullName>
        <ecNumber evidence="6">3.4.16.-</ecNumber>
    </recommendedName>
</protein>
<dbReference type="EMBL" id="KV722601">
    <property type="protein sequence ID" value="OCH85207.1"/>
    <property type="molecule type" value="Genomic_DNA"/>
</dbReference>
<keyword evidence="5" id="KW-0325">Glycoprotein</keyword>
<sequence>MNKLGRRRAHASRQGLVASIAFAALVLPPIVSGQATTENSWPHVYPGMPSGDYSPAWQSYFEVTEPLPNVTWDLGRNWAGNIAVNREGHPNDTLFFWAFEATNGSLTVPANESNNEPWGIWLNGGPGASSLLGLLYENGPIHLRPDFSAYENNYSWNRLADYIWIDQPLGTGWSTTETGFVLDEDQMGSDFMGFLENLVKVFPSLKTRPLHITGESYAGTYIPYITKTYFSMADPPVNLAKIAIGDGTVGNAATFEQMPTTTTIETYPQLIGYDTAVFEWFKEQEHLCGYDLNLTYPQDGHFPTLQLVYPTDPDRAANVYASHRTRTTIMTKTGLVNTARQQALRREDQLERRHPADRRLHVHDASAKRDLSERTNGTIDPWYGCFLYDAMVEYALNFSFPWSMDFHSMNGFDIYDIPDALNPETPLDGALCFKMLTANFSDNRTRAALHAPTSKEWIGEFGYTFSGSKDGSDPNCRPMTFLTELATNATARNVSVVIYSGNDDSLIPHRGSEVVIQNTTFGGIQGFTRPPSTPWYDDAGNFAGIVHQERNWSFVLVKGAGHLVADQQPGSAFVFLREFVLGNNDTGLVVNSTSGPLVVGGENSSLVNDVLPGQSGIFYGSGATQSTYTFPSATIANWESFIATATATTTAASTAMTKAQSANAGVANRLSLLVCVVSAFLHLIPL</sequence>
<name>A0A8E2AR63_9APHY</name>
<keyword evidence="8" id="KW-1185">Reference proteome</keyword>
<evidence type="ECO:0000256" key="4">
    <source>
        <dbReference type="ARBA" id="ARBA00022801"/>
    </source>
</evidence>
<proteinExistence type="inferred from homology"/>
<accession>A0A8E2AR63</accession>
<dbReference type="InterPro" id="IPR029058">
    <property type="entry name" value="AB_hydrolase_fold"/>
</dbReference>
<evidence type="ECO:0000313" key="7">
    <source>
        <dbReference type="EMBL" id="OCH85207.1"/>
    </source>
</evidence>
<dbReference type="PANTHER" id="PTHR11802:SF479">
    <property type="entry name" value="CARBOXYPEPTIDASE"/>
    <property type="match status" value="1"/>
</dbReference>
<evidence type="ECO:0000256" key="2">
    <source>
        <dbReference type="ARBA" id="ARBA00022645"/>
    </source>
</evidence>
<dbReference type="Pfam" id="PF00450">
    <property type="entry name" value="Peptidase_S10"/>
    <property type="match status" value="2"/>
</dbReference>
<dbReference type="GO" id="GO:0004185">
    <property type="term" value="F:serine-type carboxypeptidase activity"/>
    <property type="evidence" value="ECO:0007669"/>
    <property type="project" value="UniProtKB-UniRule"/>
</dbReference>
<evidence type="ECO:0000313" key="8">
    <source>
        <dbReference type="Proteomes" id="UP000250043"/>
    </source>
</evidence>
<organism evidence="7 8">
    <name type="scientific">Obba rivulosa</name>
    <dbReference type="NCBI Taxonomy" id="1052685"/>
    <lineage>
        <taxon>Eukaryota</taxon>
        <taxon>Fungi</taxon>
        <taxon>Dikarya</taxon>
        <taxon>Basidiomycota</taxon>
        <taxon>Agaricomycotina</taxon>
        <taxon>Agaricomycetes</taxon>
        <taxon>Polyporales</taxon>
        <taxon>Gelatoporiaceae</taxon>
        <taxon>Obba</taxon>
    </lineage>
</organism>
<dbReference type="PROSITE" id="PS00131">
    <property type="entry name" value="CARBOXYPEPT_SER_SER"/>
    <property type="match status" value="1"/>
</dbReference>
<dbReference type="PRINTS" id="PR00724">
    <property type="entry name" value="CRBOXYPTASEC"/>
</dbReference>
<feature type="signal peptide" evidence="6">
    <location>
        <begin position="1"/>
        <end position="33"/>
    </location>
</feature>
<evidence type="ECO:0000256" key="3">
    <source>
        <dbReference type="ARBA" id="ARBA00022670"/>
    </source>
</evidence>
<dbReference type="EC" id="3.4.16.-" evidence="6"/>
<evidence type="ECO:0000256" key="5">
    <source>
        <dbReference type="ARBA" id="ARBA00023180"/>
    </source>
</evidence>